<dbReference type="PANTHER" id="PTHR24148">
    <property type="entry name" value="ANKYRIN REPEAT DOMAIN-CONTAINING PROTEIN 39 HOMOLOG-RELATED"/>
    <property type="match status" value="1"/>
</dbReference>
<keyword evidence="3" id="KW-1185">Reference proteome</keyword>
<dbReference type="OrthoDB" id="4587016at2759"/>
<evidence type="ECO:0000313" key="2">
    <source>
        <dbReference type="EMBL" id="ROT40457.1"/>
    </source>
</evidence>
<dbReference type="Pfam" id="PF06985">
    <property type="entry name" value="HET"/>
    <property type="match status" value="1"/>
</dbReference>
<feature type="domain" description="Heterokaryon incompatibility" evidence="1">
    <location>
        <begin position="64"/>
        <end position="235"/>
    </location>
</feature>
<accession>A0A3N2Q120</accession>
<proteinExistence type="predicted"/>
<protein>
    <submittedName>
        <fullName evidence="2">HET-domain-containing protein</fullName>
    </submittedName>
</protein>
<dbReference type="EMBL" id="ML119052">
    <property type="protein sequence ID" value="ROT40457.1"/>
    <property type="molecule type" value="Genomic_DNA"/>
</dbReference>
<dbReference type="AlphaFoldDB" id="A0A3N2Q120"/>
<evidence type="ECO:0000313" key="3">
    <source>
        <dbReference type="Proteomes" id="UP000272025"/>
    </source>
</evidence>
<evidence type="ECO:0000259" key="1">
    <source>
        <dbReference type="Pfam" id="PF06985"/>
    </source>
</evidence>
<dbReference type="Pfam" id="PF26639">
    <property type="entry name" value="Het-6_barrel"/>
    <property type="match status" value="1"/>
</dbReference>
<organism evidence="2 3">
    <name type="scientific">Sodiomyces alkalinus (strain CBS 110278 / VKM F-3762 / F11)</name>
    <name type="common">Alkaliphilic filamentous fungus</name>
    <dbReference type="NCBI Taxonomy" id="1314773"/>
    <lineage>
        <taxon>Eukaryota</taxon>
        <taxon>Fungi</taxon>
        <taxon>Dikarya</taxon>
        <taxon>Ascomycota</taxon>
        <taxon>Pezizomycotina</taxon>
        <taxon>Sordariomycetes</taxon>
        <taxon>Hypocreomycetidae</taxon>
        <taxon>Glomerellales</taxon>
        <taxon>Plectosphaerellaceae</taxon>
        <taxon>Sodiomyces</taxon>
    </lineage>
</organism>
<dbReference type="GeneID" id="39577523"/>
<dbReference type="InterPro" id="IPR052895">
    <property type="entry name" value="HetReg/Transcr_Mod"/>
</dbReference>
<name>A0A3N2Q120_SODAK</name>
<dbReference type="Proteomes" id="UP000272025">
    <property type="component" value="Unassembled WGS sequence"/>
</dbReference>
<sequence length="568" mass="64077">MDERPPQQFEYIEMPLPSAETHIRLLKIQPSRLTVKGSGSDEDHFSSRIVCEMTTTDIRNPAPYKCLSYRWGPDDRNHWVEVAGTWLPITESLDTAIRHLRPKEEALTIWIDQICVNQGDGVEKGHQVVLMKDVYSKAEQTLTWLGPAADGSDELMDCWADIGGTAQRLGLDSYFTKERLPLLYTKVRNEDPDDELTREIQKLLERSRPIFDSVLEAMVAWDKRPWFSRVWVVQEVALCANAMFVEHDSQATLARDRIYGMLGIAVDTDQLGIVPDYTSKSSVPALRDAARSMIRNGRVELLSFSQFPKEAGRPGLPTWAPDWRPGLSRSFYTVFEYAEDHLLAAAGTTSVDLLPTSDPNVLGLGGYLVDTIEATGTTWQADGDYWSYFLLLKEIKALCETSAAKNQPIYADDARRAEAHWRVPVGDLFWTAETDSMRAHSPAVRDAYDDCMAVLEYILEWQSLTPEQLESHDAEFPRRRQPASRYRSNMGAMTGKKTFLTQKGYVGMGPSDAAMGDAVVVLCGGRIPHVLRPLKDGDRYTYVGEAYCDGVMDGEILSLKEKEYFYII</sequence>
<dbReference type="RefSeq" id="XP_028468263.1">
    <property type="nucleotide sequence ID" value="XM_028609045.1"/>
</dbReference>
<gene>
    <name evidence="2" type="ORF">SODALDRAFT_306740</name>
</gene>
<dbReference type="InterPro" id="IPR010730">
    <property type="entry name" value="HET"/>
</dbReference>
<dbReference type="PANTHER" id="PTHR24148:SF73">
    <property type="entry name" value="HET DOMAIN PROTEIN (AFU_ORTHOLOGUE AFUA_8G01020)"/>
    <property type="match status" value="1"/>
</dbReference>
<reference evidence="2 3" key="1">
    <citation type="journal article" date="2018" name="Mol. Ecol.">
        <title>The obligate alkalophilic soda-lake fungus Sodiomyces alkalinus has shifted to a protein diet.</title>
        <authorList>
            <person name="Grum-Grzhimaylo A.A."/>
            <person name="Falkoski D.L."/>
            <person name="van den Heuvel J."/>
            <person name="Valero-Jimenez C.A."/>
            <person name="Min B."/>
            <person name="Choi I.G."/>
            <person name="Lipzen A."/>
            <person name="Daum C.G."/>
            <person name="Aanen D.K."/>
            <person name="Tsang A."/>
            <person name="Henrissat B."/>
            <person name="Bilanenko E.N."/>
            <person name="de Vries R.P."/>
            <person name="van Kan J.A.L."/>
            <person name="Grigoriev I.V."/>
            <person name="Debets A.J.M."/>
        </authorList>
    </citation>
    <scope>NUCLEOTIDE SEQUENCE [LARGE SCALE GENOMIC DNA]</scope>
    <source>
        <strain evidence="2 3">F11</strain>
    </source>
</reference>